<gene>
    <name evidence="5" type="primary">hrpB_2</name>
    <name evidence="5" type="ORF">Poly21_45860</name>
</gene>
<dbReference type="GO" id="GO:0003724">
    <property type="term" value="F:RNA helicase activity"/>
    <property type="evidence" value="ECO:0007669"/>
    <property type="project" value="UniProtKB-EC"/>
</dbReference>
<dbReference type="InterPro" id="IPR013689">
    <property type="entry name" value="RNA_helicase_ATP-dep_HrpB_C"/>
</dbReference>
<dbReference type="EC" id="3.6.4.13" evidence="5"/>
<proteinExistence type="predicted"/>
<keyword evidence="1 5" id="KW-0378">Hydrolase</keyword>
<evidence type="ECO:0000256" key="1">
    <source>
        <dbReference type="ARBA" id="ARBA00022801"/>
    </source>
</evidence>
<feature type="region of interest" description="Disordered" evidence="3">
    <location>
        <begin position="749"/>
        <end position="770"/>
    </location>
</feature>
<reference evidence="5 6" key="1">
    <citation type="journal article" date="2020" name="Antonie Van Leeuwenhoek">
        <title>Rhodopirellula heiligendammensis sp. nov., Rhodopirellula pilleata sp. nov., and Rhodopirellula solitaria sp. nov. isolated from natural or artificial marine surfaces in Northern Germany and California, USA, and emended description of the genus Rhodopirellula.</title>
        <authorList>
            <person name="Kallscheuer N."/>
            <person name="Wiegand S."/>
            <person name="Jogler M."/>
            <person name="Boedeker C."/>
            <person name="Peeters S.H."/>
            <person name="Rast P."/>
            <person name="Heuer A."/>
            <person name="Jetten M.S.M."/>
            <person name="Rohde M."/>
            <person name="Jogler C."/>
        </authorList>
    </citation>
    <scope>NUCLEOTIDE SEQUENCE [LARGE SCALE GENOMIC DNA]</scope>
    <source>
        <strain evidence="5 6">Poly21</strain>
    </source>
</reference>
<feature type="domain" description="ATP-dependent RNA helicase HrpB C-terminal" evidence="4">
    <location>
        <begin position="628"/>
        <end position="756"/>
    </location>
</feature>
<dbReference type="GO" id="GO:0016787">
    <property type="term" value="F:hydrolase activity"/>
    <property type="evidence" value="ECO:0007669"/>
    <property type="project" value="UniProtKB-KW"/>
</dbReference>
<keyword evidence="2 5" id="KW-0067">ATP-binding</keyword>
<name>A0A5C6BFI3_9BACT</name>
<accession>A0A5C6BFI3</accession>
<protein>
    <submittedName>
        <fullName evidence="5">ATP-dependent RNA helicase HrpB</fullName>
        <ecNumber evidence="5">3.6.4.13</ecNumber>
    </submittedName>
</protein>
<dbReference type="Pfam" id="PF08482">
    <property type="entry name" value="HrpB_C"/>
    <property type="match status" value="1"/>
</dbReference>
<evidence type="ECO:0000313" key="6">
    <source>
        <dbReference type="Proteomes" id="UP000319908"/>
    </source>
</evidence>
<dbReference type="PANTHER" id="PTHR43519:SF1">
    <property type="entry name" value="ATP-DEPENDENT RNA HELICASE HRPB"/>
    <property type="match status" value="1"/>
</dbReference>
<dbReference type="PANTHER" id="PTHR43519">
    <property type="entry name" value="ATP-DEPENDENT RNA HELICASE HRPB"/>
    <property type="match status" value="1"/>
</dbReference>
<keyword evidence="6" id="KW-1185">Reference proteome</keyword>
<evidence type="ECO:0000256" key="2">
    <source>
        <dbReference type="ARBA" id="ARBA00022806"/>
    </source>
</evidence>
<organism evidence="5 6">
    <name type="scientific">Allorhodopirellula heiligendammensis</name>
    <dbReference type="NCBI Taxonomy" id="2714739"/>
    <lineage>
        <taxon>Bacteria</taxon>
        <taxon>Pseudomonadati</taxon>
        <taxon>Planctomycetota</taxon>
        <taxon>Planctomycetia</taxon>
        <taxon>Pirellulales</taxon>
        <taxon>Pirellulaceae</taxon>
        <taxon>Allorhodopirellula</taxon>
    </lineage>
</organism>
<dbReference type="Proteomes" id="UP000319908">
    <property type="component" value="Unassembled WGS sequence"/>
</dbReference>
<keyword evidence="2 5" id="KW-0347">Helicase</keyword>
<evidence type="ECO:0000259" key="4">
    <source>
        <dbReference type="Pfam" id="PF08482"/>
    </source>
</evidence>
<evidence type="ECO:0000256" key="3">
    <source>
        <dbReference type="SAM" id="MobiDB-lite"/>
    </source>
</evidence>
<evidence type="ECO:0000313" key="5">
    <source>
        <dbReference type="EMBL" id="TWU10680.1"/>
    </source>
</evidence>
<keyword evidence="2 5" id="KW-0547">Nucleotide-binding</keyword>
<dbReference type="EMBL" id="SJPU01000003">
    <property type="protein sequence ID" value="TWU10680.1"/>
    <property type="molecule type" value="Genomic_DNA"/>
</dbReference>
<sequence>MLGIPILFVSQHRPGDHSDLASQRDRSFLLTCFLLATDPLVDTFGPWVVSQRRPSTFDEDRSGQRVATLGNASVAIRFAGLILTWNQAEVGRHLSSVFKAVRVVETRDEDFSGSWSDSGDRLDSLDAFVILADRFELLDDTSELLGQRIEDGQFDVELSFPKFVRSAVSQGFAKRVDVLATGVPGFLARGDLDPVVNEPSTDGILGFVDSSVESLAVFDERSELTMFQRRCVDAFEFAHGGHPSELESVVTIGFAFDVGPPPGFFVGGADECFMPLMLCQIIDPSRGAAGLHDDQIGLGVVEDDTEVFSRSGCRDKLRFASFGVEKAANGVEFAEVKCENLHVISVHVFGGWSECDGQPQAAQITGLSRQFFNEWLPPVKPWTYMDSFERDSPELDRLSLAEKAKWIVDKPHGVRSAFRRVSQQIERSLPDEPPPATDLQQSFDESIALALLAAYPDRVVMRRDSDPDRGVMVGRRGVVGLLAVPHLDSSAEFLVCYDVDGGSSQSRVRGSVAIDASWLPQEHIDVGIEVGFDSEREVVICREIRRYVDLVLSETPIACRDSEATAQCLFAEACRSPERVVPDTAPGDENNVAACLFRIELTLANSGGSGTPDALAPDRLWKQICRELCHGRRSFAELRRAPWKDYLIGQIGYDVWQRVQTDAPTHLLLPSGNRVKIGYAPGRPPWIEAKIQECFGWQSTPRILGGRVAVQLHLLGPNRRPQQITDDLESFWNNTYGEIRKELRRRYPKHHWPEDPQTAQATPNGLKPRQ</sequence>
<dbReference type="AlphaFoldDB" id="A0A5C6BFI3"/>
<comment type="caution">
    <text evidence="5">The sequence shown here is derived from an EMBL/GenBank/DDBJ whole genome shotgun (WGS) entry which is preliminary data.</text>
</comment>